<evidence type="ECO:0000256" key="1">
    <source>
        <dbReference type="SAM" id="Phobius"/>
    </source>
</evidence>
<keyword evidence="1" id="KW-0472">Membrane</keyword>
<dbReference type="GO" id="GO:0008233">
    <property type="term" value="F:peptidase activity"/>
    <property type="evidence" value="ECO:0007669"/>
    <property type="project" value="UniProtKB-KW"/>
</dbReference>
<dbReference type="Gene3D" id="2.40.70.10">
    <property type="entry name" value="Acid Proteases"/>
    <property type="match status" value="1"/>
</dbReference>
<dbReference type="EMBL" id="JALPRY010000015">
    <property type="protein sequence ID" value="MCK8781038.1"/>
    <property type="molecule type" value="Genomic_DNA"/>
</dbReference>
<proteinExistence type="predicted"/>
<dbReference type="CDD" id="cd05483">
    <property type="entry name" value="retropepsin_like_bacteria"/>
    <property type="match status" value="1"/>
</dbReference>
<comment type="caution">
    <text evidence="2">The sequence shown here is derived from an EMBL/GenBank/DDBJ whole genome shotgun (WGS) entry which is preliminary data.</text>
</comment>
<evidence type="ECO:0000313" key="3">
    <source>
        <dbReference type="Proteomes" id="UP001202827"/>
    </source>
</evidence>
<organism evidence="2 3">
    <name type="scientific">Neorhizobium turbinariae</name>
    <dbReference type="NCBI Taxonomy" id="2937795"/>
    <lineage>
        <taxon>Bacteria</taxon>
        <taxon>Pseudomonadati</taxon>
        <taxon>Pseudomonadota</taxon>
        <taxon>Alphaproteobacteria</taxon>
        <taxon>Hyphomicrobiales</taxon>
        <taxon>Rhizobiaceae</taxon>
        <taxon>Rhizobium/Agrobacterium group</taxon>
        <taxon>Neorhizobium</taxon>
    </lineage>
</organism>
<accession>A0ABT0IT58</accession>
<feature type="transmembrane region" description="Helical" evidence="1">
    <location>
        <begin position="67"/>
        <end position="83"/>
    </location>
</feature>
<evidence type="ECO:0000313" key="2">
    <source>
        <dbReference type="EMBL" id="MCK8781038.1"/>
    </source>
</evidence>
<dbReference type="Pfam" id="PF13975">
    <property type="entry name" value="gag-asp_proteas"/>
    <property type="match status" value="1"/>
</dbReference>
<dbReference type="Proteomes" id="UP001202827">
    <property type="component" value="Unassembled WGS sequence"/>
</dbReference>
<dbReference type="InterPro" id="IPR001969">
    <property type="entry name" value="Aspartic_peptidase_AS"/>
</dbReference>
<keyword evidence="1" id="KW-0812">Transmembrane</keyword>
<keyword evidence="2" id="KW-0645">Protease</keyword>
<protein>
    <submittedName>
        <fullName evidence="2">TIGR02281 family clan AA aspartic protease</fullName>
    </submittedName>
</protein>
<dbReference type="InterPro" id="IPR011969">
    <property type="entry name" value="Clan_AA_Asp_peptidase_C"/>
</dbReference>
<dbReference type="PROSITE" id="PS00141">
    <property type="entry name" value="ASP_PROTEASE"/>
    <property type="match status" value="1"/>
</dbReference>
<sequence>MNRLTLVLLFLSAGLALLVFNHDNGQTFGMANDDFGHLIHSLPILGLLSVGILAGRRGNGGEVLRNIAIWLLIALALVALYLYRDDARNVAARMTAGLLPGTAVVVTTSEGQNEVVIHKTRGSHFQTNVRVNGQLIPMLVDTGASTVVLSYDDARAIGIDPGKLDFSVTVMTANGRAQAAPVRLERISIGPIERKNIRAMVAEDGRLGESLLGMSFLSTLSSLQMQTDELRLRN</sequence>
<keyword evidence="2" id="KW-0378">Hydrolase</keyword>
<dbReference type="InterPro" id="IPR034122">
    <property type="entry name" value="Retropepsin-like_bacterial"/>
</dbReference>
<gene>
    <name evidence="2" type="ORF">M0654_13715</name>
</gene>
<name>A0ABT0IT58_9HYPH</name>
<dbReference type="InterPro" id="IPR021109">
    <property type="entry name" value="Peptidase_aspartic_dom_sf"/>
</dbReference>
<keyword evidence="3" id="KW-1185">Reference proteome</keyword>
<keyword evidence="1" id="KW-1133">Transmembrane helix</keyword>
<reference evidence="2 3" key="1">
    <citation type="submission" date="2022-04" db="EMBL/GenBank/DDBJ databases">
        <title>Rhizobium coralii sp. nov., isolated from coral Turbinaria peltata.</title>
        <authorList>
            <person name="Sun H."/>
        </authorList>
    </citation>
    <scope>NUCLEOTIDE SEQUENCE [LARGE SCALE GENOMIC DNA]</scope>
    <source>
        <strain evidence="2 3">NTR19</strain>
    </source>
</reference>
<feature type="transmembrane region" description="Helical" evidence="1">
    <location>
        <begin position="37"/>
        <end position="55"/>
    </location>
</feature>
<dbReference type="SUPFAM" id="SSF50630">
    <property type="entry name" value="Acid proteases"/>
    <property type="match status" value="1"/>
</dbReference>
<dbReference type="RefSeq" id="WP_248683622.1">
    <property type="nucleotide sequence ID" value="NZ_JALPRY010000015.1"/>
</dbReference>
<dbReference type="GO" id="GO:0006508">
    <property type="term" value="P:proteolysis"/>
    <property type="evidence" value="ECO:0007669"/>
    <property type="project" value="UniProtKB-KW"/>
</dbReference>
<dbReference type="NCBIfam" id="TIGR02281">
    <property type="entry name" value="clan_AA_DTGA"/>
    <property type="match status" value="1"/>
</dbReference>